<evidence type="ECO:0000313" key="4">
    <source>
        <dbReference type="Proteomes" id="UP001240250"/>
    </source>
</evidence>
<dbReference type="EMBL" id="JAUSVM010000001">
    <property type="protein sequence ID" value="MDQ0425695.1"/>
    <property type="molecule type" value="Genomic_DNA"/>
</dbReference>
<dbReference type="Proteomes" id="UP001240250">
    <property type="component" value="Unassembled WGS sequence"/>
</dbReference>
<evidence type="ECO:0000313" key="3">
    <source>
        <dbReference type="EMBL" id="MDQ0425695.1"/>
    </source>
</evidence>
<dbReference type="Pfam" id="PF01381">
    <property type="entry name" value="HTH_3"/>
    <property type="match status" value="1"/>
</dbReference>
<gene>
    <name evidence="3" type="ORF">JO380_002076</name>
</gene>
<accession>A0ABU0GM57</accession>
<keyword evidence="1" id="KW-0238">DNA-binding</keyword>
<dbReference type="CDD" id="cd00093">
    <property type="entry name" value="HTH_XRE"/>
    <property type="match status" value="1"/>
</dbReference>
<dbReference type="SUPFAM" id="SSF47413">
    <property type="entry name" value="lambda repressor-like DNA-binding domains"/>
    <property type="match status" value="1"/>
</dbReference>
<protein>
    <submittedName>
        <fullName evidence="3">Transcriptional regulator with XRE-family HTH domain</fullName>
    </submittedName>
</protein>
<dbReference type="SUPFAM" id="SSF51182">
    <property type="entry name" value="RmlC-like cupins"/>
    <property type="match status" value="1"/>
</dbReference>
<evidence type="ECO:0000256" key="1">
    <source>
        <dbReference type="ARBA" id="ARBA00023125"/>
    </source>
</evidence>
<keyword evidence="4" id="KW-1185">Reference proteome</keyword>
<dbReference type="InterPro" id="IPR050807">
    <property type="entry name" value="TransReg_Diox_bact_type"/>
</dbReference>
<dbReference type="InterPro" id="IPR014710">
    <property type="entry name" value="RmlC-like_jellyroll"/>
</dbReference>
<dbReference type="InterPro" id="IPR011051">
    <property type="entry name" value="RmlC_Cupin_sf"/>
</dbReference>
<name>A0ABU0GM57_9CELL</name>
<dbReference type="Gene3D" id="2.60.120.10">
    <property type="entry name" value="Jelly Rolls"/>
    <property type="match status" value="1"/>
</dbReference>
<sequence>MPADASPAPTTPADALPALIGERLRRARTERGLSLGALAAAAGVGKGSLSEIEHGARNPTLGTLYALSGALGLPLSWLLAERVGAQVASPGITARLLDAHADDAGTVEVYALRLEPGREHTSAAHGPGVVEHLVVTRGRARVGAAGAQVTLATGDATTWTSDTDHTYEALDAPADAVLVVRTPA</sequence>
<dbReference type="Gene3D" id="1.10.260.40">
    <property type="entry name" value="lambda repressor-like DNA-binding domains"/>
    <property type="match status" value="1"/>
</dbReference>
<dbReference type="SMART" id="SM00530">
    <property type="entry name" value="HTH_XRE"/>
    <property type="match status" value="1"/>
</dbReference>
<dbReference type="PANTHER" id="PTHR46797">
    <property type="entry name" value="HTH-TYPE TRANSCRIPTIONAL REGULATOR"/>
    <property type="match status" value="1"/>
</dbReference>
<reference evidence="3 4" key="1">
    <citation type="submission" date="2023-07" db="EMBL/GenBank/DDBJ databases">
        <title>Sequencing the genomes of 1000 actinobacteria strains.</title>
        <authorList>
            <person name="Klenk H.-P."/>
        </authorList>
    </citation>
    <scope>NUCLEOTIDE SEQUENCE [LARGE SCALE GENOMIC DNA]</scope>
    <source>
        <strain evidence="3 4">DSM 14785</strain>
    </source>
</reference>
<dbReference type="RefSeq" id="WP_174524315.1">
    <property type="nucleotide sequence ID" value="NZ_CP194061.1"/>
</dbReference>
<dbReference type="PANTHER" id="PTHR46797:SF1">
    <property type="entry name" value="METHYLPHOSPHONATE SYNTHASE"/>
    <property type="match status" value="1"/>
</dbReference>
<organism evidence="3 4">
    <name type="scientific">Cellulomonas iranensis</name>
    <dbReference type="NCBI Taxonomy" id="76862"/>
    <lineage>
        <taxon>Bacteria</taxon>
        <taxon>Bacillati</taxon>
        <taxon>Actinomycetota</taxon>
        <taxon>Actinomycetes</taxon>
        <taxon>Micrococcales</taxon>
        <taxon>Cellulomonadaceae</taxon>
        <taxon>Cellulomonas</taxon>
    </lineage>
</organism>
<dbReference type="PROSITE" id="PS50943">
    <property type="entry name" value="HTH_CROC1"/>
    <property type="match status" value="1"/>
</dbReference>
<proteinExistence type="predicted"/>
<comment type="caution">
    <text evidence="3">The sequence shown here is derived from an EMBL/GenBank/DDBJ whole genome shotgun (WGS) entry which is preliminary data.</text>
</comment>
<feature type="domain" description="HTH cro/C1-type" evidence="2">
    <location>
        <begin position="24"/>
        <end position="78"/>
    </location>
</feature>
<dbReference type="InterPro" id="IPR001387">
    <property type="entry name" value="Cro/C1-type_HTH"/>
</dbReference>
<dbReference type="InterPro" id="IPR010982">
    <property type="entry name" value="Lambda_DNA-bd_dom_sf"/>
</dbReference>
<evidence type="ECO:0000259" key="2">
    <source>
        <dbReference type="PROSITE" id="PS50943"/>
    </source>
</evidence>
<dbReference type="CDD" id="cd02209">
    <property type="entry name" value="cupin_XRE_C"/>
    <property type="match status" value="1"/>
</dbReference>